<sequence length="199" mass="21917">MSSSSAVQSNLSGQITEKLSRTNYVMWRTQITPQLRGAGLFGYVDGTMPEPTRLLVSKDKDGKESSEPNPLHPIWVKEDQQVLGYLLNNLTKEVLITVTAVTTAHALWTTLAGMFSSQSLSRVNNIRTALINAQKGTQSGLADDLAAAGKPIQDDELISYLLHGLDMDYQPLVSALDARVTPVSLDELYTMLSYFDRRV</sequence>
<evidence type="ECO:0000313" key="1">
    <source>
        <dbReference type="EnsemblPlants" id="AET4Gv20645900.1"/>
    </source>
</evidence>
<dbReference type="Proteomes" id="UP000015105">
    <property type="component" value="Chromosome 4D"/>
</dbReference>
<reference evidence="1" key="3">
    <citation type="journal article" date="2017" name="Nature">
        <title>Genome sequence of the progenitor of the wheat D genome Aegilops tauschii.</title>
        <authorList>
            <person name="Luo M.C."/>
            <person name="Gu Y.Q."/>
            <person name="Puiu D."/>
            <person name="Wang H."/>
            <person name="Twardziok S.O."/>
            <person name="Deal K.R."/>
            <person name="Huo N."/>
            <person name="Zhu T."/>
            <person name="Wang L."/>
            <person name="Wang Y."/>
            <person name="McGuire P.E."/>
            <person name="Liu S."/>
            <person name="Long H."/>
            <person name="Ramasamy R.K."/>
            <person name="Rodriguez J.C."/>
            <person name="Van S.L."/>
            <person name="Yuan L."/>
            <person name="Wang Z."/>
            <person name="Xia Z."/>
            <person name="Xiao L."/>
            <person name="Anderson O.D."/>
            <person name="Ouyang S."/>
            <person name="Liang Y."/>
            <person name="Zimin A.V."/>
            <person name="Pertea G."/>
            <person name="Qi P."/>
            <person name="Bennetzen J.L."/>
            <person name="Dai X."/>
            <person name="Dawson M.W."/>
            <person name="Muller H.G."/>
            <person name="Kugler K."/>
            <person name="Rivarola-Duarte L."/>
            <person name="Spannagl M."/>
            <person name="Mayer K.F.X."/>
            <person name="Lu F.H."/>
            <person name="Bevan M.W."/>
            <person name="Leroy P."/>
            <person name="Li P."/>
            <person name="You F.M."/>
            <person name="Sun Q."/>
            <person name="Liu Z."/>
            <person name="Lyons E."/>
            <person name="Wicker T."/>
            <person name="Salzberg S.L."/>
            <person name="Devos K.M."/>
            <person name="Dvorak J."/>
        </authorList>
    </citation>
    <scope>NUCLEOTIDE SEQUENCE [LARGE SCALE GENOMIC DNA]</scope>
    <source>
        <strain evidence="1">cv. AL8/78</strain>
    </source>
</reference>
<organism evidence="1 2">
    <name type="scientific">Aegilops tauschii subsp. strangulata</name>
    <name type="common">Goatgrass</name>
    <dbReference type="NCBI Taxonomy" id="200361"/>
    <lineage>
        <taxon>Eukaryota</taxon>
        <taxon>Viridiplantae</taxon>
        <taxon>Streptophyta</taxon>
        <taxon>Embryophyta</taxon>
        <taxon>Tracheophyta</taxon>
        <taxon>Spermatophyta</taxon>
        <taxon>Magnoliopsida</taxon>
        <taxon>Liliopsida</taxon>
        <taxon>Poales</taxon>
        <taxon>Poaceae</taxon>
        <taxon>BOP clade</taxon>
        <taxon>Pooideae</taxon>
        <taxon>Triticodae</taxon>
        <taxon>Triticeae</taxon>
        <taxon>Triticinae</taxon>
        <taxon>Aegilops</taxon>
    </lineage>
</organism>
<dbReference type="STRING" id="200361.A0A453IQW3"/>
<dbReference type="EnsemblPlants" id="AET4Gv20645900.1">
    <property type="protein sequence ID" value="AET4Gv20645900.1"/>
    <property type="gene ID" value="AET4Gv20645900"/>
</dbReference>
<evidence type="ECO:0000313" key="2">
    <source>
        <dbReference type="Proteomes" id="UP000015105"/>
    </source>
</evidence>
<name>A0A453IQW3_AEGTS</name>
<dbReference type="Pfam" id="PF14223">
    <property type="entry name" value="Retrotran_gag_2"/>
    <property type="match status" value="1"/>
</dbReference>
<reference evidence="1" key="4">
    <citation type="submission" date="2019-03" db="UniProtKB">
        <authorList>
            <consortium name="EnsemblPlants"/>
        </authorList>
    </citation>
    <scope>IDENTIFICATION</scope>
</reference>
<keyword evidence="2" id="KW-1185">Reference proteome</keyword>
<dbReference type="Gramene" id="AET4Gv20645900.1">
    <property type="protein sequence ID" value="AET4Gv20645900.1"/>
    <property type="gene ID" value="AET4Gv20645900"/>
</dbReference>
<reference evidence="2" key="1">
    <citation type="journal article" date="2014" name="Science">
        <title>Ancient hybridizations among the ancestral genomes of bread wheat.</title>
        <authorList>
            <consortium name="International Wheat Genome Sequencing Consortium,"/>
            <person name="Marcussen T."/>
            <person name="Sandve S.R."/>
            <person name="Heier L."/>
            <person name="Spannagl M."/>
            <person name="Pfeifer M."/>
            <person name="Jakobsen K.S."/>
            <person name="Wulff B.B."/>
            <person name="Steuernagel B."/>
            <person name="Mayer K.F."/>
            <person name="Olsen O.A."/>
        </authorList>
    </citation>
    <scope>NUCLEOTIDE SEQUENCE [LARGE SCALE GENOMIC DNA]</scope>
    <source>
        <strain evidence="2">cv. AL8/78</strain>
    </source>
</reference>
<reference evidence="2" key="2">
    <citation type="journal article" date="2017" name="Nat. Plants">
        <title>The Aegilops tauschii genome reveals multiple impacts of transposons.</title>
        <authorList>
            <person name="Zhao G."/>
            <person name="Zou C."/>
            <person name="Li K."/>
            <person name="Wang K."/>
            <person name="Li T."/>
            <person name="Gao L."/>
            <person name="Zhang X."/>
            <person name="Wang H."/>
            <person name="Yang Z."/>
            <person name="Liu X."/>
            <person name="Jiang W."/>
            <person name="Mao L."/>
            <person name="Kong X."/>
            <person name="Jiao Y."/>
            <person name="Jia J."/>
        </authorList>
    </citation>
    <scope>NUCLEOTIDE SEQUENCE [LARGE SCALE GENOMIC DNA]</scope>
    <source>
        <strain evidence="2">cv. AL8/78</strain>
    </source>
</reference>
<dbReference type="AlphaFoldDB" id="A0A453IQW3"/>
<reference evidence="1" key="5">
    <citation type="journal article" date="2021" name="G3 (Bethesda)">
        <title>Aegilops tauschii genome assembly Aet v5.0 features greater sequence contiguity and improved annotation.</title>
        <authorList>
            <person name="Wang L."/>
            <person name="Zhu T."/>
            <person name="Rodriguez J.C."/>
            <person name="Deal K.R."/>
            <person name="Dubcovsky J."/>
            <person name="McGuire P.E."/>
            <person name="Lux T."/>
            <person name="Spannagl M."/>
            <person name="Mayer K.F.X."/>
            <person name="Baldrich P."/>
            <person name="Meyers B.C."/>
            <person name="Huo N."/>
            <person name="Gu Y.Q."/>
            <person name="Zhou H."/>
            <person name="Devos K.M."/>
            <person name="Bennetzen J.L."/>
            <person name="Unver T."/>
            <person name="Budak H."/>
            <person name="Gulick P.J."/>
            <person name="Galiba G."/>
            <person name="Kalapos B."/>
            <person name="Nelson D.R."/>
            <person name="Li P."/>
            <person name="You F.M."/>
            <person name="Luo M.C."/>
            <person name="Dvorak J."/>
        </authorList>
    </citation>
    <scope>NUCLEOTIDE SEQUENCE [LARGE SCALE GENOMIC DNA]</scope>
    <source>
        <strain evidence="1">cv. AL8/78</strain>
    </source>
</reference>
<proteinExistence type="predicted"/>
<accession>A0A453IQW3</accession>
<protein>
    <submittedName>
        <fullName evidence="1">Uncharacterized protein</fullName>
    </submittedName>
</protein>
<dbReference type="PANTHER" id="PTHR47481:SF31">
    <property type="entry name" value="OS01G0873500 PROTEIN"/>
    <property type="match status" value="1"/>
</dbReference>
<dbReference type="PANTHER" id="PTHR47481">
    <property type="match status" value="1"/>
</dbReference>